<feature type="region of interest" description="Disordered" evidence="6">
    <location>
        <begin position="95"/>
        <end position="119"/>
    </location>
</feature>
<evidence type="ECO:0000313" key="7">
    <source>
        <dbReference type="EMBL" id="KAL1848709.1"/>
    </source>
</evidence>
<keyword evidence="8" id="KW-1185">Reference proteome</keyword>
<protein>
    <submittedName>
        <fullName evidence="7">Transcription initiation protein spt3</fullName>
    </submittedName>
</protein>
<dbReference type="Proteomes" id="UP001583177">
    <property type="component" value="Unassembled WGS sequence"/>
</dbReference>
<evidence type="ECO:0000256" key="6">
    <source>
        <dbReference type="SAM" id="MobiDB-lite"/>
    </source>
</evidence>
<sequence>MEPRYKQEIQQMMYIAGERQDVSTPTIKLIENIIRDQVVHILATANDLAARRGSRVMSNNDIIFQVRHDIARVERIRTFLTWKAIRKTVRDSDDKEGFTDEAELDDGAVSGPADEAPVSRGSITKLPTVSFPWDISSFFSEDVAHIIPDDFQDVISSEAAREKLRKLSVRTREMTVAEYATFSEYRHASLTHRKAKRFREWCGLGSIAENKPSDDVMDILGLLTSEMVQNLTAEAMRVQEQDLVCTGQGAANGSEIAQKAKGGLFAEPEGVRKAMDERYVRMAFQRLQRRPKSRTFLNGARPSKSLSLL</sequence>
<comment type="similarity">
    <text evidence="5">Belongs to the SPT3 family.</text>
</comment>
<comment type="caution">
    <text evidence="7">The sequence shown here is derived from an EMBL/GenBank/DDBJ whole genome shotgun (WGS) entry which is preliminary data.</text>
</comment>
<dbReference type="PANTHER" id="PTHR11380">
    <property type="entry name" value="TRANSCRIPTION INITIATION FACTOR TFIID/SUPT3-RELATED"/>
    <property type="match status" value="1"/>
</dbReference>
<evidence type="ECO:0000256" key="4">
    <source>
        <dbReference type="ARBA" id="ARBA00023242"/>
    </source>
</evidence>
<proteinExistence type="inferred from homology"/>
<evidence type="ECO:0000256" key="3">
    <source>
        <dbReference type="ARBA" id="ARBA00023163"/>
    </source>
</evidence>
<gene>
    <name evidence="7" type="primary">SPT3_3</name>
    <name evidence="7" type="ORF">Daus18300_013499</name>
</gene>
<evidence type="ECO:0000256" key="1">
    <source>
        <dbReference type="ARBA" id="ARBA00004123"/>
    </source>
</evidence>
<keyword evidence="3" id="KW-0804">Transcription</keyword>
<evidence type="ECO:0000256" key="5">
    <source>
        <dbReference type="ARBA" id="ARBA00061274"/>
    </source>
</evidence>
<dbReference type="InterPro" id="IPR003195">
    <property type="entry name" value="TFIID_TAF13"/>
</dbReference>
<name>A0ABR3VYQ9_9PEZI</name>
<accession>A0ABR3VYQ9</accession>
<evidence type="ECO:0000256" key="2">
    <source>
        <dbReference type="ARBA" id="ARBA00023015"/>
    </source>
</evidence>
<comment type="subcellular location">
    <subcellularLocation>
        <location evidence="1">Nucleus</location>
    </subcellularLocation>
</comment>
<dbReference type="Pfam" id="PF02269">
    <property type="entry name" value="TFIID-18kDa"/>
    <property type="match status" value="1"/>
</dbReference>
<keyword evidence="4" id="KW-0539">Nucleus</keyword>
<dbReference type="PANTHER" id="PTHR11380:SF16">
    <property type="entry name" value="TRANSCRIPTION INITIATION PROTEIN SPT3 HOMOLOG"/>
    <property type="match status" value="1"/>
</dbReference>
<organism evidence="7 8">
    <name type="scientific">Diaporthe australafricana</name>
    <dbReference type="NCBI Taxonomy" id="127596"/>
    <lineage>
        <taxon>Eukaryota</taxon>
        <taxon>Fungi</taxon>
        <taxon>Dikarya</taxon>
        <taxon>Ascomycota</taxon>
        <taxon>Pezizomycotina</taxon>
        <taxon>Sordariomycetes</taxon>
        <taxon>Sordariomycetidae</taxon>
        <taxon>Diaporthales</taxon>
        <taxon>Diaporthaceae</taxon>
        <taxon>Diaporthe</taxon>
    </lineage>
</organism>
<dbReference type="SUPFAM" id="SSF47113">
    <property type="entry name" value="Histone-fold"/>
    <property type="match status" value="1"/>
</dbReference>
<reference evidence="7 8" key="1">
    <citation type="journal article" date="2024" name="IMA Fungus">
        <title>IMA Genome - F19 : A genome assembly and annotation guide to empower mycologists, including annotated draft genome sequences of Ceratocystis pirilliformis, Diaporthe australafricana, Fusarium ophioides, Paecilomyces lecythidis, and Sporothrix stenoceras.</title>
        <authorList>
            <person name="Aylward J."/>
            <person name="Wilson A.M."/>
            <person name="Visagie C.M."/>
            <person name="Spraker J."/>
            <person name="Barnes I."/>
            <person name="Buitendag C."/>
            <person name="Ceriani C."/>
            <person name="Del Mar Angel L."/>
            <person name="du Plessis D."/>
            <person name="Fuchs T."/>
            <person name="Gasser K."/>
            <person name="Kramer D."/>
            <person name="Li W."/>
            <person name="Munsamy K."/>
            <person name="Piso A."/>
            <person name="Price J.L."/>
            <person name="Sonnekus B."/>
            <person name="Thomas C."/>
            <person name="van der Nest A."/>
            <person name="van Dijk A."/>
            <person name="van Heerden A."/>
            <person name="van Vuuren N."/>
            <person name="Yilmaz N."/>
            <person name="Duong T.A."/>
            <person name="van der Merwe N.A."/>
            <person name="Wingfield M.J."/>
            <person name="Wingfield B.D."/>
        </authorList>
    </citation>
    <scope>NUCLEOTIDE SEQUENCE [LARGE SCALE GENOMIC DNA]</scope>
    <source>
        <strain evidence="7 8">CMW 18300</strain>
    </source>
</reference>
<evidence type="ECO:0000313" key="8">
    <source>
        <dbReference type="Proteomes" id="UP001583177"/>
    </source>
</evidence>
<dbReference type="InterPro" id="IPR009072">
    <property type="entry name" value="Histone-fold"/>
</dbReference>
<dbReference type="CDD" id="cd22926">
    <property type="entry name" value="HFD_SPT3"/>
    <property type="match status" value="1"/>
</dbReference>
<dbReference type="EMBL" id="JAWRVE010000213">
    <property type="protein sequence ID" value="KAL1848709.1"/>
    <property type="molecule type" value="Genomic_DNA"/>
</dbReference>
<keyword evidence="2" id="KW-0805">Transcription regulation</keyword>